<accession>A0AA97EIN6</accession>
<dbReference type="RefSeq" id="WP_316981918.1">
    <property type="nucleotide sequence ID" value="NZ_CP136521.1"/>
</dbReference>
<reference evidence="4" key="1">
    <citation type="submission" date="2024-06" db="EMBL/GenBank/DDBJ databases">
        <title>Hwangdonia haimaensis gen. nov., sp. nov., a member of the family Flavobacteriaceae isolated from the haima cold seep.</title>
        <authorList>
            <person name="Li J."/>
        </authorList>
    </citation>
    <scope>NUCLEOTIDE SEQUENCE [LARGE SCALE GENOMIC DNA]</scope>
    <source>
        <strain evidence="4">SCSIO 19198</strain>
    </source>
</reference>
<evidence type="ECO:0000259" key="2">
    <source>
        <dbReference type="Pfam" id="PF10088"/>
    </source>
</evidence>
<organism evidence="3 4">
    <name type="scientific">Hwangdonia lutea</name>
    <dbReference type="NCBI Taxonomy" id="3075823"/>
    <lineage>
        <taxon>Bacteria</taxon>
        <taxon>Pseudomonadati</taxon>
        <taxon>Bacteroidota</taxon>
        <taxon>Flavobacteriia</taxon>
        <taxon>Flavobacteriales</taxon>
        <taxon>Flavobacteriaceae</taxon>
        <taxon>Hwangdonia</taxon>
    </lineage>
</organism>
<dbReference type="KEGG" id="hws:RNZ46_09210"/>
<evidence type="ECO:0000256" key="1">
    <source>
        <dbReference type="SAM" id="Coils"/>
    </source>
</evidence>
<feature type="domain" description="DUF2326" evidence="2">
    <location>
        <begin position="443"/>
        <end position="565"/>
    </location>
</feature>
<feature type="coiled-coil region" evidence="1">
    <location>
        <begin position="257"/>
        <end position="291"/>
    </location>
</feature>
<dbReference type="Gene3D" id="3.40.50.300">
    <property type="entry name" value="P-loop containing nucleotide triphosphate hydrolases"/>
    <property type="match status" value="1"/>
</dbReference>
<sequence>MFLKLLKIENDKNVIREVLFHKGINLIVDETNTDNEQESGNNVGKTTAIRLIDFCLGGKGKNIYQDQEFKNKGNNVIENFLKNNNIIITLILKEDLDVENSREITIRRNFLTRKDKIQEINGEQFNDENFKIKLKELIFDSDKLKPTFRQLIAKNIRDEKNRLVNAVKVLHFNTTADEYEPLYLFWLGIDLDDADKKQRLLSQKKIEENLQKRLRKESNLSQIEQSLTVINRTISDLEITKENFNINENYDDDLSSLNSIKSQINKISTEISQLEIRKELIEESKDELEKEYSNIDVSQIQFLYKEAKILNPSIQKSFEETLNFHNSMLSEKINFITEELPVLNESIISKRRELQDLLINEEKFTTKLKKSGAVSELQTIITNLNVAYEKKGNLEELKRLWKNSMDKLDDISTQLSEIDKSITDKDDLIQERISEFNKYFSSISNKLYGEQFVMSSEKTEKGYELNITSISGNLGTGKKKGQIAAFDLAYIQFADSLDIEALHFIIHDQIETVHGNQILNLMTTIINEINCQYIAPVLRDKLPTDIDTSIYEVLKLSQESKLFKI</sequence>
<gene>
    <name evidence="3" type="ORF">RNZ46_09210</name>
</gene>
<dbReference type="Pfam" id="PF10088">
    <property type="entry name" value="DUF2326"/>
    <property type="match status" value="1"/>
</dbReference>
<dbReference type="EMBL" id="CP136521">
    <property type="protein sequence ID" value="WOD42174.1"/>
    <property type="molecule type" value="Genomic_DNA"/>
</dbReference>
<evidence type="ECO:0000313" key="4">
    <source>
        <dbReference type="Proteomes" id="UP001302486"/>
    </source>
</evidence>
<keyword evidence="1" id="KW-0175">Coiled coil</keyword>
<name>A0AA97EIN6_9FLAO</name>
<evidence type="ECO:0000313" key="3">
    <source>
        <dbReference type="EMBL" id="WOD42174.1"/>
    </source>
</evidence>
<dbReference type="Proteomes" id="UP001302486">
    <property type="component" value="Chromosome"/>
</dbReference>
<keyword evidence="4" id="KW-1185">Reference proteome</keyword>
<proteinExistence type="predicted"/>
<dbReference type="InterPro" id="IPR027417">
    <property type="entry name" value="P-loop_NTPase"/>
</dbReference>
<protein>
    <submittedName>
        <fullName evidence="3">DUF2326 domain-containing protein</fullName>
    </submittedName>
</protein>
<dbReference type="AlphaFoldDB" id="A0AA97EIN6"/>
<dbReference type="InterPro" id="IPR018760">
    <property type="entry name" value="DUF2326"/>
</dbReference>